<dbReference type="GeneID" id="7203555"/>
<proteinExistence type="predicted"/>
<dbReference type="RefSeq" id="XP_002182782.1">
    <property type="nucleotide sequence ID" value="XM_002182746.1"/>
</dbReference>
<dbReference type="KEGG" id="pti:PHATRDRAFT_48336"/>
<evidence type="ECO:0000313" key="1">
    <source>
        <dbReference type="EMBL" id="EEC45518.1"/>
    </source>
</evidence>
<sequence>MRTNPIPDGWNESCAPVPRCRFSAVESHPEEVSVGVPSIIGANQLETLRWMYRSQKGRDGLPKVVKGICPRQNFERSFLVINHYLGDWNVYSFRDDSRKGGEKSRQVWEFRTNETEGGSADQIRPWIGGFVAAMGEERAFLLLKDAGLPQNFKVFNKNEWRVKKSAVHSYLKNGLDPQLIDFLDQHAG</sequence>
<gene>
    <name evidence="1" type="ORF">PHATRDRAFT_48336</name>
</gene>
<dbReference type="InParanoid" id="B7G6S5"/>
<protein>
    <submittedName>
        <fullName evidence="1">Uncharacterized protein</fullName>
    </submittedName>
</protein>
<reference evidence="1 2" key="1">
    <citation type="journal article" date="2008" name="Nature">
        <title>The Phaeodactylum genome reveals the evolutionary history of diatom genomes.</title>
        <authorList>
            <person name="Bowler C."/>
            <person name="Allen A.E."/>
            <person name="Badger J.H."/>
            <person name="Grimwood J."/>
            <person name="Jabbari K."/>
            <person name="Kuo A."/>
            <person name="Maheswari U."/>
            <person name="Martens C."/>
            <person name="Maumus F."/>
            <person name="Otillar R.P."/>
            <person name="Rayko E."/>
            <person name="Salamov A."/>
            <person name="Vandepoele K."/>
            <person name="Beszteri B."/>
            <person name="Gruber A."/>
            <person name="Heijde M."/>
            <person name="Katinka M."/>
            <person name="Mock T."/>
            <person name="Valentin K."/>
            <person name="Verret F."/>
            <person name="Berges J.A."/>
            <person name="Brownlee C."/>
            <person name="Cadoret J.P."/>
            <person name="Chiovitti A."/>
            <person name="Choi C.J."/>
            <person name="Coesel S."/>
            <person name="De Martino A."/>
            <person name="Detter J.C."/>
            <person name="Durkin C."/>
            <person name="Falciatore A."/>
            <person name="Fournet J."/>
            <person name="Haruta M."/>
            <person name="Huysman M.J."/>
            <person name="Jenkins B.D."/>
            <person name="Jiroutova K."/>
            <person name="Jorgensen R.E."/>
            <person name="Joubert Y."/>
            <person name="Kaplan A."/>
            <person name="Kroger N."/>
            <person name="Kroth P.G."/>
            <person name="La Roche J."/>
            <person name="Lindquist E."/>
            <person name="Lommer M."/>
            <person name="Martin-Jezequel V."/>
            <person name="Lopez P.J."/>
            <person name="Lucas S."/>
            <person name="Mangogna M."/>
            <person name="McGinnis K."/>
            <person name="Medlin L.K."/>
            <person name="Montsant A."/>
            <person name="Oudot-Le Secq M.P."/>
            <person name="Napoli C."/>
            <person name="Obornik M."/>
            <person name="Parker M.S."/>
            <person name="Petit J.L."/>
            <person name="Porcel B.M."/>
            <person name="Poulsen N."/>
            <person name="Robison M."/>
            <person name="Rychlewski L."/>
            <person name="Rynearson T.A."/>
            <person name="Schmutz J."/>
            <person name="Shapiro H."/>
            <person name="Siaut M."/>
            <person name="Stanley M."/>
            <person name="Sussman M.R."/>
            <person name="Taylor A.R."/>
            <person name="Vardi A."/>
            <person name="von Dassow P."/>
            <person name="Vyverman W."/>
            <person name="Willis A."/>
            <person name="Wyrwicz L.S."/>
            <person name="Rokhsar D.S."/>
            <person name="Weissenbach J."/>
            <person name="Armbrust E.V."/>
            <person name="Green B.R."/>
            <person name="Van de Peer Y."/>
            <person name="Grigoriev I.V."/>
        </authorList>
    </citation>
    <scope>NUCLEOTIDE SEQUENCE [LARGE SCALE GENOMIC DNA]</scope>
    <source>
        <strain evidence="1 2">CCAP 1055/1</strain>
    </source>
</reference>
<dbReference type="Proteomes" id="UP000000759">
    <property type="component" value="Chromosome 17"/>
</dbReference>
<dbReference type="HOGENOM" id="CLU_084357_0_0_1"/>
<dbReference type="EMBL" id="CM000619">
    <property type="protein sequence ID" value="EEC45518.1"/>
    <property type="molecule type" value="Genomic_DNA"/>
</dbReference>
<dbReference type="AlphaFoldDB" id="B7G6S5"/>
<reference evidence="2" key="2">
    <citation type="submission" date="2008-08" db="EMBL/GenBank/DDBJ databases">
        <authorList>
            <consortium name="Diatom Consortium"/>
            <person name="Grigoriev I."/>
            <person name="Grimwood J."/>
            <person name="Kuo A."/>
            <person name="Otillar R.P."/>
            <person name="Salamov A."/>
            <person name="Detter J.C."/>
            <person name="Lindquist E."/>
            <person name="Shapiro H."/>
            <person name="Lucas S."/>
            <person name="Glavina del Rio T."/>
            <person name="Pitluck S."/>
            <person name="Rokhsar D."/>
            <person name="Bowler C."/>
        </authorList>
    </citation>
    <scope>GENOME REANNOTATION</scope>
    <source>
        <strain evidence="2">CCAP 1055/1</strain>
    </source>
</reference>
<dbReference type="PaxDb" id="2850-Phatr48336"/>
<organism evidence="1 2">
    <name type="scientific">Phaeodactylum tricornutum (strain CCAP 1055/1)</name>
    <dbReference type="NCBI Taxonomy" id="556484"/>
    <lineage>
        <taxon>Eukaryota</taxon>
        <taxon>Sar</taxon>
        <taxon>Stramenopiles</taxon>
        <taxon>Ochrophyta</taxon>
        <taxon>Bacillariophyta</taxon>
        <taxon>Bacillariophyceae</taxon>
        <taxon>Bacillariophycidae</taxon>
        <taxon>Naviculales</taxon>
        <taxon>Phaeodactylaceae</taxon>
        <taxon>Phaeodactylum</taxon>
    </lineage>
</organism>
<accession>B7G6S5</accession>
<name>B7G6S5_PHATC</name>
<dbReference type="OrthoDB" id="40253at2759"/>
<evidence type="ECO:0000313" key="2">
    <source>
        <dbReference type="Proteomes" id="UP000000759"/>
    </source>
</evidence>
<keyword evidence="2" id="KW-1185">Reference proteome</keyword>